<accession>A0AAV4N8Y9</accession>
<evidence type="ECO:0000313" key="2">
    <source>
        <dbReference type="EMBL" id="GIX79919.1"/>
    </source>
</evidence>
<organism evidence="2 3">
    <name type="scientific">Caerostris extrusa</name>
    <name type="common">Bark spider</name>
    <name type="synonym">Caerostris bankana</name>
    <dbReference type="NCBI Taxonomy" id="172846"/>
    <lineage>
        <taxon>Eukaryota</taxon>
        <taxon>Metazoa</taxon>
        <taxon>Ecdysozoa</taxon>
        <taxon>Arthropoda</taxon>
        <taxon>Chelicerata</taxon>
        <taxon>Arachnida</taxon>
        <taxon>Araneae</taxon>
        <taxon>Araneomorphae</taxon>
        <taxon>Entelegynae</taxon>
        <taxon>Araneoidea</taxon>
        <taxon>Araneidae</taxon>
        <taxon>Caerostris</taxon>
    </lineage>
</organism>
<evidence type="ECO:0000256" key="1">
    <source>
        <dbReference type="SAM" id="MobiDB-lite"/>
    </source>
</evidence>
<proteinExistence type="predicted"/>
<keyword evidence="3" id="KW-1185">Reference proteome</keyword>
<name>A0AAV4N8Y9_CAEEX</name>
<feature type="non-terminal residue" evidence="2">
    <location>
        <position position="1"/>
    </location>
</feature>
<feature type="region of interest" description="Disordered" evidence="1">
    <location>
        <begin position="1"/>
        <end position="30"/>
    </location>
</feature>
<dbReference type="AlphaFoldDB" id="A0AAV4N8Y9"/>
<sequence>LGCSGGGVRRRRTSRRSSRTSRRTSICACTPGSFPGGAPVRRLSGQVGDVTR</sequence>
<reference evidence="2 3" key="1">
    <citation type="submission" date="2021-06" db="EMBL/GenBank/DDBJ databases">
        <title>Caerostris extrusa draft genome.</title>
        <authorList>
            <person name="Kono N."/>
            <person name="Arakawa K."/>
        </authorList>
    </citation>
    <scope>NUCLEOTIDE SEQUENCE [LARGE SCALE GENOMIC DNA]</scope>
</reference>
<dbReference type="Proteomes" id="UP001054945">
    <property type="component" value="Unassembled WGS sequence"/>
</dbReference>
<dbReference type="EMBL" id="BPLR01002985">
    <property type="protein sequence ID" value="GIX79919.1"/>
    <property type="molecule type" value="Genomic_DNA"/>
</dbReference>
<comment type="caution">
    <text evidence="2">The sequence shown here is derived from an EMBL/GenBank/DDBJ whole genome shotgun (WGS) entry which is preliminary data.</text>
</comment>
<evidence type="ECO:0000313" key="3">
    <source>
        <dbReference type="Proteomes" id="UP001054945"/>
    </source>
</evidence>
<protein>
    <submittedName>
        <fullName evidence="2">Uncharacterized protein</fullName>
    </submittedName>
</protein>
<feature type="compositionally biased region" description="Basic residues" evidence="1">
    <location>
        <begin position="8"/>
        <end position="22"/>
    </location>
</feature>
<gene>
    <name evidence="2" type="ORF">CEXT_244381</name>
</gene>